<dbReference type="AlphaFoldDB" id="A0ABD3P1I1"/>
<comment type="caution">
    <text evidence="2">The sequence shown here is derived from an EMBL/GenBank/DDBJ whole genome shotgun (WGS) entry which is preliminary data.</text>
</comment>
<reference evidence="2 3" key="1">
    <citation type="submission" date="2024-10" db="EMBL/GenBank/DDBJ databases">
        <title>Updated reference genomes for cyclostephanoid diatoms.</title>
        <authorList>
            <person name="Roberts W.R."/>
            <person name="Alverson A.J."/>
        </authorList>
    </citation>
    <scope>NUCLEOTIDE SEQUENCE [LARGE SCALE GENOMIC DNA]</scope>
    <source>
        <strain evidence="2 3">AJA010-31</strain>
    </source>
</reference>
<name>A0ABD3P1I1_9STRA</name>
<sequence length="688" mass="77279">MASTRQLFLWLVFIFVCAALLYDFKSISYVKLLFPSTSPDEEQPHWNILRATDEKSFIDTLPEMVLDGDIWRGTPLENVTKVAQEEPKILTRSLNVLLVHHKRLSGNNVGDSSPHKEFNVCGRKTNSDALRRFHLLRDYSTQCPGTNNAKNMLLIDGFTYFGRSGNQLAEFLNALQMSRDLNVTLSITRDNWATKVLFDHFWMDNGTEIAMLYNHLESALCIKSIDAPNDLGGYNITELTTHDLFFYKSTASFDDYVASTMYSIRSIFQHQSNRLCSGIDAIFGYNKYHTKYTVVHSRKMNGKPVSSLTTGVCRDKGCDLNGALEMSPAYIKSILRPLGMLNHTIVLITDGDDVSVIQRLLTDHEIRPVLQMVPVEASWVGGDWTLGIMSDVFIGNPASTFSAFIAKTRLSFGFGHSYLYGVKTENGEWVNSCGDGCVFDHTYELPRHTPPQLPEKQSAVFQPAANDTAYSASWKRELLIRLDRVQIKCGDLCKINSVEPGNYARVVENPKGNFPSWKVNIDCNTILGMDELDAGDTSVPYPPPEELMPFYSMGGAVNVRMHRKFSNVYLEGEALYSTWTREHVEKQLELLKNFTADETYKGVGKCMFDKLTGFVDLRGKSVLVIGSEQPWLEIICLSLGASKVTTLEYGKIISEHPQIQTLTPDEFRAKAINGTLGLFDGILTHSSI</sequence>
<accession>A0ABD3P1I1</accession>
<keyword evidence="3" id="KW-1185">Reference proteome</keyword>
<feature type="signal peptide" evidence="1">
    <location>
        <begin position="1"/>
        <end position="19"/>
    </location>
</feature>
<keyword evidence="1" id="KW-0732">Signal</keyword>
<evidence type="ECO:0000313" key="2">
    <source>
        <dbReference type="EMBL" id="KAL3781768.1"/>
    </source>
</evidence>
<evidence type="ECO:0000256" key="1">
    <source>
        <dbReference type="SAM" id="SignalP"/>
    </source>
</evidence>
<dbReference type="EMBL" id="JALLPJ020000831">
    <property type="protein sequence ID" value="KAL3781768.1"/>
    <property type="molecule type" value="Genomic_DNA"/>
</dbReference>
<proteinExistence type="predicted"/>
<evidence type="ECO:0000313" key="3">
    <source>
        <dbReference type="Proteomes" id="UP001530400"/>
    </source>
</evidence>
<organism evidence="2 3">
    <name type="scientific">Cyclotella atomus</name>
    <dbReference type="NCBI Taxonomy" id="382360"/>
    <lineage>
        <taxon>Eukaryota</taxon>
        <taxon>Sar</taxon>
        <taxon>Stramenopiles</taxon>
        <taxon>Ochrophyta</taxon>
        <taxon>Bacillariophyta</taxon>
        <taxon>Coscinodiscophyceae</taxon>
        <taxon>Thalassiosirophycidae</taxon>
        <taxon>Stephanodiscales</taxon>
        <taxon>Stephanodiscaceae</taxon>
        <taxon>Cyclotella</taxon>
    </lineage>
</organism>
<dbReference type="Proteomes" id="UP001530400">
    <property type="component" value="Unassembled WGS sequence"/>
</dbReference>
<feature type="chain" id="PRO_5044886452" evidence="1">
    <location>
        <begin position="20"/>
        <end position="688"/>
    </location>
</feature>
<gene>
    <name evidence="2" type="ORF">ACHAWO_002114</name>
</gene>
<protein>
    <submittedName>
        <fullName evidence="2">Uncharacterized protein</fullName>
    </submittedName>
</protein>